<dbReference type="EMBL" id="FWZT01000032">
    <property type="protein sequence ID" value="SMF77926.1"/>
    <property type="molecule type" value="Genomic_DNA"/>
</dbReference>
<dbReference type="GO" id="GO:0016853">
    <property type="term" value="F:isomerase activity"/>
    <property type="evidence" value="ECO:0007669"/>
    <property type="project" value="UniProtKB-KW"/>
</dbReference>
<dbReference type="PANTHER" id="PTHR11280">
    <property type="entry name" value="GLUCOSAMINE-6-PHOSPHATE ISOMERASE"/>
    <property type="match status" value="1"/>
</dbReference>
<dbReference type="AlphaFoldDB" id="A0A1Y6CVK5"/>
<evidence type="ECO:0000313" key="1">
    <source>
        <dbReference type="EMBL" id="SMF77926.1"/>
    </source>
</evidence>
<dbReference type="GO" id="GO:0005737">
    <property type="term" value="C:cytoplasm"/>
    <property type="evidence" value="ECO:0007669"/>
    <property type="project" value="TreeGrafter"/>
</dbReference>
<dbReference type="GO" id="GO:0042802">
    <property type="term" value="F:identical protein binding"/>
    <property type="evidence" value="ECO:0007669"/>
    <property type="project" value="TreeGrafter"/>
</dbReference>
<dbReference type="PANTHER" id="PTHR11280:SF5">
    <property type="entry name" value="GLUCOSAMINE-6-PHOSPHATE ISOMERASE"/>
    <property type="match status" value="1"/>
</dbReference>
<dbReference type="GO" id="GO:0006043">
    <property type="term" value="P:glucosamine catabolic process"/>
    <property type="evidence" value="ECO:0007669"/>
    <property type="project" value="TreeGrafter"/>
</dbReference>
<dbReference type="STRING" id="1513793.SAMN06296036_1325"/>
<name>A0A1Y6CVK5_9BACT</name>
<dbReference type="RefSeq" id="WP_132325244.1">
    <property type="nucleotide sequence ID" value="NZ_FWZT01000032.1"/>
</dbReference>
<dbReference type="OrthoDB" id="9791139at2"/>
<sequence>MKILSCADDRTFIDLSLQWLRKTVEDMDIRKIFVPAGNTPKTLYQHIEQESFPWLQNVTFVQIDELLDVPPKIRFRSFLEDYLPTYRNQIHWIDQGPLDGVGATILGLGINGHIAFHEPHMSPGFRFGEVTLSSESCRYLRLPEGTRGVSYGVGSFMASERVLLLVVGESKQKALDGMLRNDRRFPATWLREHPDLTIIYRSDQVKAEQQ</sequence>
<dbReference type="GO" id="GO:0006046">
    <property type="term" value="P:N-acetylglucosamine catabolic process"/>
    <property type="evidence" value="ECO:0007669"/>
    <property type="project" value="TreeGrafter"/>
</dbReference>
<dbReference type="InterPro" id="IPR037171">
    <property type="entry name" value="NagB/RpiA_transferase-like"/>
</dbReference>
<keyword evidence="1" id="KW-0413">Isomerase</keyword>
<dbReference type="Gene3D" id="3.40.50.1360">
    <property type="match status" value="2"/>
</dbReference>
<evidence type="ECO:0000313" key="2">
    <source>
        <dbReference type="Proteomes" id="UP000192907"/>
    </source>
</evidence>
<gene>
    <name evidence="1" type="ORF">SAMN06296036_1325</name>
</gene>
<dbReference type="InterPro" id="IPR004547">
    <property type="entry name" value="Glucosamine6P_isomerase"/>
</dbReference>
<dbReference type="Proteomes" id="UP000192907">
    <property type="component" value="Unassembled WGS sequence"/>
</dbReference>
<accession>A0A1Y6CVK5</accession>
<organism evidence="1 2">
    <name type="scientific">Pseudobacteriovorax antillogorgiicola</name>
    <dbReference type="NCBI Taxonomy" id="1513793"/>
    <lineage>
        <taxon>Bacteria</taxon>
        <taxon>Pseudomonadati</taxon>
        <taxon>Bdellovibrionota</taxon>
        <taxon>Oligoflexia</taxon>
        <taxon>Oligoflexales</taxon>
        <taxon>Pseudobacteriovoracaceae</taxon>
        <taxon>Pseudobacteriovorax</taxon>
    </lineage>
</organism>
<proteinExistence type="predicted"/>
<dbReference type="GO" id="GO:0019262">
    <property type="term" value="P:N-acetylneuraminate catabolic process"/>
    <property type="evidence" value="ECO:0007669"/>
    <property type="project" value="TreeGrafter"/>
</dbReference>
<dbReference type="GO" id="GO:0004342">
    <property type="term" value="F:glucosamine-6-phosphate deaminase activity"/>
    <property type="evidence" value="ECO:0007669"/>
    <property type="project" value="InterPro"/>
</dbReference>
<dbReference type="SUPFAM" id="SSF100950">
    <property type="entry name" value="NagB/RpiA/CoA transferase-like"/>
    <property type="match status" value="1"/>
</dbReference>
<protein>
    <submittedName>
        <fullName evidence="1">6-phosphogluconolactonase/Glucosamine-6-phosphate isomerase/deaminase</fullName>
    </submittedName>
</protein>
<reference evidence="2" key="1">
    <citation type="submission" date="2017-04" db="EMBL/GenBank/DDBJ databases">
        <authorList>
            <person name="Varghese N."/>
            <person name="Submissions S."/>
        </authorList>
    </citation>
    <scope>NUCLEOTIDE SEQUENCE [LARGE SCALE GENOMIC DNA]</scope>
    <source>
        <strain evidence="2">RKEM611</strain>
    </source>
</reference>
<keyword evidence="2" id="KW-1185">Reference proteome</keyword>